<dbReference type="PANTHER" id="PTHR37783:SF1">
    <property type="entry name" value="MEMBRANE PROTEIN, PUTATIVE (AFU_ORTHOLOGUE AFUA_1G04315)-RELATED"/>
    <property type="match status" value="1"/>
</dbReference>
<feature type="transmembrane region" description="Helical" evidence="1">
    <location>
        <begin position="172"/>
        <end position="192"/>
    </location>
</feature>
<name>A0A0V1PQ32_9ASCO</name>
<sequence length="228" mass="26442">MLQEANQRIIKHMNKDHQLALVDYVVVYGNIKASEIVKPSVHLVEVNETKLVIVYDSTKLKSPQTLSIDWESATEPENKQVTSLKDIKGKLVSMAKYAAAKQGFSHQQITKVLYPRQAIFWYLVFGFLALGMYDVQRLKESFEADPIASKIIPVLPSVTFKVLRFIEKNIAYIFYSLYTIHLGEILFLILPMTIKYRLPTSKKFLWCLMTFFEGVFSYRRFKTLVDDK</sequence>
<dbReference type="OrthoDB" id="5553410at2759"/>
<comment type="caution">
    <text evidence="3">The sequence shown here is derived from an EMBL/GenBank/DDBJ whole genome shotgun (WGS) entry which is preliminary data.</text>
</comment>
<proteinExistence type="predicted"/>
<evidence type="ECO:0000313" key="3">
    <source>
        <dbReference type="EMBL" id="KRZ98357.1"/>
    </source>
</evidence>
<feature type="transmembrane region" description="Helical" evidence="1">
    <location>
        <begin position="118"/>
        <end position="135"/>
    </location>
</feature>
<dbReference type="InterPro" id="IPR019595">
    <property type="entry name" value="DUF2470"/>
</dbReference>
<keyword evidence="1" id="KW-0472">Membrane</keyword>
<gene>
    <name evidence="3" type="ORF">AC631_05881</name>
</gene>
<feature type="domain" description="DUF2470" evidence="2">
    <location>
        <begin position="7"/>
        <end position="94"/>
    </location>
</feature>
<dbReference type="Pfam" id="PF10615">
    <property type="entry name" value="DUF2470"/>
    <property type="match status" value="1"/>
</dbReference>
<keyword evidence="1" id="KW-0812">Transmembrane</keyword>
<dbReference type="PANTHER" id="PTHR37783">
    <property type="entry name" value="MEMBRANE PROTEIN, PUTATIVE (AFU_ORTHOLOGUE AFUA_1G04315)-RELATED"/>
    <property type="match status" value="1"/>
</dbReference>
<dbReference type="RefSeq" id="XP_015464460.1">
    <property type="nucleotide sequence ID" value="XM_015614710.1"/>
</dbReference>
<dbReference type="EMBL" id="LMYN01000317">
    <property type="protein sequence ID" value="KRZ98357.1"/>
    <property type="molecule type" value="Genomic_DNA"/>
</dbReference>
<reference evidence="3 4" key="1">
    <citation type="submission" date="2015-11" db="EMBL/GenBank/DDBJ databases">
        <title>The genome of Debaryomyces fabryi.</title>
        <authorList>
            <person name="Tafer H."/>
            <person name="Lopandic K."/>
        </authorList>
    </citation>
    <scope>NUCLEOTIDE SEQUENCE [LARGE SCALE GENOMIC DNA]</scope>
    <source>
        <strain evidence="3 4">CBS 789</strain>
    </source>
</reference>
<dbReference type="AlphaFoldDB" id="A0A0V1PQ32"/>
<dbReference type="Proteomes" id="UP000054251">
    <property type="component" value="Unassembled WGS sequence"/>
</dbReference>
<accession>A0A0V1PQ32</accession>
<evidence type="ECO:0000259" key="2">
    <source>
        <dbReference type="Pfam" id="PF10615"/>
    </source>
</evidence>
<dbReference type="InterPro" id="IPR037119">
    <property type="entry name" value="Haem_oxidase_HugZ-like_sf"/>
</dbReference>
<keyword evidence="4" id="KW-1185">Reference proteome</keyword>
<evidence type="ECO:0000313" key="4">
    <source>
        <dbReference type="Proteomes" id="UP000054251"/>
    </source>
</evidence>
<organism evidence="3 4">
    <name type="scientific">Debaryomyces fabryi</name>
    <dbReference type="NCBI Taxonomy" id="58627"/>
    <lineage>
        <taxon>Eukaryota</taxon>
        <taxon>Fungi</taxon>
        <taxon>Dikarya</taxon>
        <taxon>Ascomycota</taxon>
        <taxon>Saccharomycotina</taxon>
        <taxon>Pichiomycetes</taxon>
        <taxon>Debaryomycetaceae</taxon>
        <taxon>Debaryomyces</taxon>
    </lineage>
</organism>
<dbReference type="GeneID" id="26842890"/>
<protein>
    <recommendedName>
        <fullName evidence="2">DUF2470 domain-containing protein</fullName>
    </recommendedName>
</protein>
<evidence type="ECO:0000256" key="1">
    <source>
        <dbReference type="SAM" id="Phobius"/>
    </source>
</evidence>
<keyword evidence="1" id="KW-1133">Transmembrane helix</keyword>
<dbReference type="Gene3D" id="3.20.180.10">
    <property type="entry name" value="PNP-oxidase-like"/>
    <property type="match status" value="1"/>
</dbReference>